<evidence type="ECO:0000256" key="1">
    <source>
        <dbReference type="SAM" id="MobiDB-lite"/>
    </source>
</evidence>
<feature type="compositionally biased region" description="Acidic residues" evidence="1">
    <location>
        <begin position="275"/>
        <end position="288"/>
    </location>
</feature>
<sequence>MFERAGISNGETPRATKRKSRKSAVESSRKSSRSDHDSTAFATRPVSAGLRSTKPSSTLSPMNSELEKLNKDRMEIDLPSQPHPENPAQEPRGASDSVIVFTPVTSMDIFANKEPTTSVTLKNESCLPTSLANRADIEPWHSQMTTTIDNGTSSQTFFPPLQDLEHSHDQQPYNMESCESPRTDPVEISEENQWQACAAPEDTFIDSSKTLDDNTSTLTGPSAGALAETDQDSEFEGGITEQDLLDLIEEPDFDFSLRPQSSHDEQRDPPNTETQEFDDGLTDGDFNDMLEHENVTKDNVECQQRDANENKTRAPSSHSQHDNPRQKQQTSPSTLNDPDFVVLEDYWQIFEDSEDRDHEGNIRVHSKAGSNTCETSLPAANLVPQTPLPSSNGTFPKPIVRPPFPSPVKDRSPIVGLVSSMYLRTCFRIGEAINAGSQAARLQQTALIELYARVLSSYREPRPSTKQQFVLMDLFHDRLPYLNATYETWKGVDLHEHDGSVFLAPTHQPRLCRCVGKLWRDNVTWRLEILNVWRATMGDVDYVSGIIQS</sequence>
<dbReference type="Proteomes" id="UP001456524">
    <property type="component" value="Unassembled WGS sequence"/>
</dbReference>
<reference evidence="2 3" key="1">
    <citation type="journal article" date="2022" name="G3 (Bethesda)">
        <title>Enemy or ally: a genomic approach to elucidate the lifestyle of Phyllosticta citrichinaensis.</title>
        <authorList>
            <person name="Buijs V.A."/>
            <person name="Groenewald J.Z."/>
            <person name="Haridas S."/>
            <person name="LaButti K.M."/>
            <person name="Lipzen A."/>
            <person name="Martin F.M."/>
            <person name="Barry K."/>
            <person name="Grigoriev I.V."/>
            <person name="Crous P.W."/>
            <person name="Seidl M.F."/>
        </authorList>
    </citation>
    <scope>NUCLEOTIDE SEQUENCE [LARGE SCALE GENOMIC DNA]</scope>
    <source>
        <strain evidence="2 3">CBS 129764</strain>
    </source>
</reference>
<feature type="region of interest" description="Disordered" evidence="1">
    <location>
        <begin position="207"/>
        <end position="236"/>
    </location>
</feature>
<protein>
    <submittedName>
        <fullName evidence="2">Uncharacterized protein</fullName>
    </submittedName>
</protein>
<feature type="compositionally biased region" description="Polar residues" evidence="1">
    <location>
        <begin position="207"/>
        <end position="220"/>
    </location>
</feature>
<feature type="compositionally biased region" description="Basic and acidic residues" evidence="1">
    <location>
        <begin position="289"/>
        <end position="312"/>
    </location>
</feature>
<evidence type="ECO:0000313" key="3">
    <source>
        <dbReference type="Proteomes" id="UP001456524"/>
    </source>
</evidence>
<feature type="region of interest" description="Disordered" evidence="1">
    <location>
        <begin position="166"/>
        <end position="188"/>
    </location>
</feature>
<feature type="compositionally biased region" description="Basic and acidic residues" evidence="1">
    <location>
        <begin position="65"/>
        <end position="76"/>
    </location>
</feature>
<evidence type="ECO:0000313" key="2">
    <source>
        <dbReference type="EMBL" id="KAK8177550.1"/>
    </source>
</evidence>
<feature type="compositionally biased region" description="Polar residues" evidence="1">
    <location>
        <begin position="53"/>
        <end position="63"/>
    </location>
</feature>
<feature type="region of interest" description="Disordered" evidence="1">
    <location>
        <begin position="255"/>
        <end position="338"/>
    </location>
</feature>
<organism evidence="2 3">
    <name type="scientific">Phyllosticta citrichinensis</name>
    <dbReference type="NCBI Taxonomy" id="1130410"/>
    <lineage>
        <taxon>Eukaryota</taxon>
        <taxon>Fungi</taxon>
        <taxon>Dikarya</taxon>
        <taxon>Ascomycota</taxon>
        <taxon>Pezizomycotina</taxon>
        <taxon>Dothideomycetes</taxon>
        <taxon>Dothideomycetes incertae sedis</taxon>
        <taxon>Botryosphaeriales</taxon>
        <taxon>Phyllostictaceae</taxon>
        <taxon>Phyllosticta</taxon>
    </lineage>
</organism>
<comment type="caution">
    <text evidence="2">The sequence shown here is derived from an EMBL/GenBank/DDBJ whole genome shotgun (WGS) entry which is preliminary data.</text>
</comment>
<gene>
    <name evidence="2" type="ORF">IWX90DRAFT_421196</name>
</gene>
<keyword evidence="3" id="KW-1185">Reference proteome</keyword>
<feature type="region of interest" description="Disordered" evidence="1">
    <location>
        <begin position="1"/>
        <end position="95"/>
    </location>
</feature>
<feature type="compositionally biased region" description="Basic and acidic residues" evidence="1">
    <location>
        <begin position="23"/>
        <end position="38"/>
    </location>
</feature>
<accession>A0ABR1Y6W9</accession>
<dbReference type="EMBL" id="JBBWUH010000001">
    <property type="protein sequence ID" value="KAK8177550.1"/>
    <property type="molecule type" value="Genomic_DNA"/>
</dbReference>
<feature type="compositionally biased region" description="Basic and acidic residues" evidence="1">
    <location>
        <begin position="261"/>
        <end position="270"/>
    </location>
</feature>
<feature type="compositionally biased region" description="Polar residues" evidence="1">
    <location>
        <begin position="326"/>
        <end position="336"/>
    </location>
</feature>
<name>A0ABR1Y6W9_9PEZI</name>
<proteinExistence type="predicted"/>